<dbReference type="PANTHER" id="PTHR15427:SF33">
    <property type="entry name" value="COLLAGEN IV NC1 DOMAIN-CONTAINING PROTEIN"/>
    <property type="match status" value="1"/>
</dbReference>
<dbReference type="Proteomes" id="UP001217089">
    <property type="component" value="Unassembled WGS sequence"/>
</dbReference>
<dbReference type="PROSITE" id="PS50871">
    <property type="entry name" value="C1Q"/>
    <property type="match status" value="1"/>
</dbReference>
<evidence type="ECO:0000259" key="5">
    <source>
        <dbReference type="PROSITE" id="PS50871"/>
    </source>
</evidence>
<reference evidence="6 7" key="1">
    <citation type="submission" date="2022-12" db="EMBL/GenBank/DDBJ databases">
        <title>Chromosome-level genome of Tegillarca granosa.</title>
        <authorList>
            <person name="Kim J."/>
        </authorList>
    </citation>
    <scope>NUCLEOTIDE SEQUENCE [LARGE SCALE GENOMIC DNA]</scope>
    <source>
        <strain evidence="6">Teg-2019</strain>
        <tissue evidence="6">Adductor muscle</tissue>
    </source>
</reference>
<feature type="signal peptide" evidence="4">
    <location>
        <begin position="1"/>
        <end position="18"/>
    </location>
</feature>
<keyword evidence="2" id="KW-0964">Secreted</keyword>
<gene>
    <name evidence="6" type="ORF">KUTeg_009122</name>
</gene>
<dbReference type="Gene3D" id="2.60.120.40">
    <property type="match status" value="2"/>
</dbReference>
<dbReference type="PANTHER" id="PTHR15427">
    <property type="entry name" value="EMILIN ELASTIN MICROFIBRIL INTERFACE-LOCATED PROTEIN ELASTIN MICROFIBRIL INTERFACER"/>
    <property type="match status" value="1"/>
</dbReference>
<keyword evidence="4" id="KW-0732">Signal</keyword>
<evidence type="ECO:0000313" key="7">
    <source>
        <dbReference type="Proteomes" id="UP001217089"/>
    </source>
</evidence>
<feature type="coiled-coil region" evidence="3">
    <location>
        <begin position="27"/>
        <end position="61"/>
    </location>
</feature>
<evidence type="ECO:0000256" key="2">
    <source>
        <dbReference type="ARBA" id="ARBA00022525"/>
    </source>
</evidence>
<name>A0ABQ9F9Q6_TEGGR</name>
<comment type="subcellular location">
    <subcellularLocation>
        <location evidence="1">Secreted</location>
    </subcellularLocation>
</comment>
<dbReference type="EMBL" id="JARBDR010000376">
    <property type="protein sequence ID" value="KAJ8313336.1"/>
    <property type="molecule type" value="Genomic_DNA"/>
</dbReference>
<dbReference type="InterPro" id="IPR001073">
    <property type="entry name" value="C1q_dom"/>
</dbReference>
<dbReference type="InterPro" id="IPR050392">
    <property type="entry name" value="Collagen/C1q_domain"/>
</dbReference>
<evidence type="ECO:0000256" key="4">
    <source>
        <dbReference type="SAM" id="SignalP"/>
    </source>
</evidence>
<comment type="caution">
    <text evidence="6">The sequence shown here is derived from an EMBL/GenBank/DDBJ whole genome shotgun (WGS) entry which is preliminary data.</text>
</comment>
<dbReference type="InterPro" id="IPR008983">
    <property type="entry name" value="Tumour_necrosis_fac-like_dom"/>
</dbReference>
<proteinExistence type="predicted"/>
<dbReference type="SMART" id="SM00110">
    <property type="entry name" value="C1Q"/>
    <property type="match status" value="1"/>
</dbReference>
<keyword evidence="3" id="KW-0175">Coiled coil</keyword>
<feature type="domain" description="C1q" evidence="5">
    <location>
        <begin position="100"/>
        <end position="255"/>
    </location>
</feature>
<organism evidence="6 7">
    <name type="scientific">Tegillarca granosa</name>
    <name type="common">Malaysian cockle</name>
    <name type="synonym">Anadara granosa</name>
    <dbReference type="NCBI Taxonomy" id="220873"/>
    <lineage>
        <taxon>Eukaryota</taxon>
        <taxon>Metazoa</taxon>
        <taxon>Spiralia</taxon>
        <taxon>Lophotrochozoa</taxon>
        <taxon>Mollusca</taxon>
        <taxon>Bivalvia</taxon>
        <taxon>Autobranchia</taxon>
        <taxon>Pteriomorphia</taxon>
        <taxon>Arcoida</taxon>
        <taxon>Arcoidea</taxon>
        <taxon>Arcidae</taxon>
        <taxon>Tegillarca</taxon>
    </lineage>
</organism>
<evidence type="ECO:0000256" key="1">
    <source>
        <dbReference type="ARBA" id="ARBA00004613"/>
    </source>
</evidence>
<protein>
    <recommendedName>
        <fullName evidence="5">C1q domain-containing protein</fullName>
    </recommendedName>
</protein>
<feature type="chain" id="PRO_5045711375" description="C1q domain-containing protein" evidence="4">
    <location>
        <begin position="19"/>
        <end position="418"/>
    </location>
</feature>
<evidence type="ECO:0000256" key="3">
    <source>
        <dbReference type="SAM" id="Coils"/>
    </source>
</evidence>
<dbReference type="Pfam" id="PF00386">
    <property type="entry name" value="C1q"/>
    <property type="match status" value="2"/>
</dbReference>
<accession>A0ABQ9F9Q6</accession>
<sequence>MLVFWIFLTSFVVNVVKLQDGEGNKWAVDVEERMRKTEESIEELTEHIKTLNTRIKLQETIIKSQITEIKNLKSLTVQFYKPSRNVKSIEADVSDSPIGRNIEVVAFSSRLTTSLGGLGQHQTVKFNQIVTNEGNAYDKVLGMFIAPVTGLYVFTWTISTKNGKWQSTELVKEGTAYGYSMVDSSFQPSSYGSNPDYITASNTVVLQVEANQRVWIRTGNQGEGFLDAQKAQIMPKRLVDIVAFSSRLTAPITGLGHHQTIIFNHVVSNEGNGYKANAGVFVAPVQDLYVFTRTISTNDLKWQVTKSVKDGFAYGYSVADGSVKMHVNGVNPDYTSATNTVVLQFFGQLNSILFLSHSTLLMVKMVFGHGSPNTVFVAGRVHDDSPWQALLNSREVSASHDVVRMEGWGQTSSPADRP</sequence>
<evidence type="ECO:0000313" key="6">
    <source>
        <dbReference type="EMBL" id="KAJ8313336.1"/>
    </source>
</evidence>
<keyword evidence="7" id="KW-1185">Reference proteome</keyword>
<dbReference type="SUPFAM" id="SSF49842">
    <property type="entry name" value="TNF-like"/>
    <property type="match status" value="2"/>
</dbReference>